<dbReference type="STRING" id="554065.E1Z934"/>
<dbReference type="NCBIfam" id="NF003764">
    <property type="entry name" value="PRK05355.1"/>
    <property type="match status" value="1"/>
</dbReference>
<dbReference type="eggNOG" id="KOG2790">
    <property type="taxonomic scope" value="Eukaryota"/>
</dbReference>
<accession>E1Z934</accession>
<dbReference type="InterPro" id="IPR022278">
    <property type="entry name" value="Pser_aminoTfrase"/>
</dbReference>
<reference evidence="14 15" key="1">
    <citation type="journal article" date="2010" name="Plant Cell">
        <title>The Chlorella variabilis NC64A genome reveals adaptation to photosymbiosis, coevolution with viruses, and cryptic sex.</title>
        <authorList>
            <person name="Blanc G."/>
            <person name="Duncan G."/>
            <person name="Agarkova I."/>
            <person name="Borodovsky M."/>
            <person name="Gurnon J."/>
            <person name="Kuo A."/>
            <person name="Lindquist E."/>
            <person name="Lucas S."/>
            <person name="Pangilinan J."/>
            <person name="Polle J."/>
            <person name="Salamov A."/>
            <person name="Terry A."/>
            <person name="Yamada T."/>
            <person name="Dunigan D.D."/>
            <person name="Grigoriev I.V."/>
            <person name="Claverie J.M."/>
            <person name="Van Etten J.L."/>
        </authorList>
    </citation>
    <scope>NUCLEOTIDE SEQUENCE [LARGE SCALE GENOMIC DNA]</scope>
    <source>
        <strain evidence="14 15">NC64A</strain>
    </source>
</reference>
<dbReference type="AlphaFoldDB" id="E1Z934"/>
<name>E1Z934_CHLVA</name>
<evidence type="ECO:0000256" key="3">
    <source>
        <dbReference type="ARBA" id="ARBA00006904"/>
    </source>
</evidence>
<dbReference type="HAMAP" id="MF_00160">
    <property type="entry name" value="SerC_aminotrans_5"/>
    <property type="match status" value="1"/>
</dbReference>
<protein>
    <recommendedName>
        <fullName evidence="12">Phosphoserine aminotransferase</fullName>
        <ecNumber evidence="12">2.6.1.52</ecNumber>
    </recommendedName>
</protein>
<dbReference type="InterPro" id="IPR020578">
    <property type="entry name" value="Aminotrans_V_PyrdxlP_BS"/>
</dbReference>
<evidence type="ECO:0000256" key="11">
    <source>
        <dbReference type="RuleBase" id="RU004504"/>
    </source>
</evidence>
<comment type="cofactor">
    <cofactor evidence="1 11">
        <name>pyridoxal 5'-phosphate</name>
        <dbReference type="ChEBI" id="CHEBI:597326"/>
    </cofactor>
</comment>
<feature type="domain" description="Aminotransferase class V" evidence="13">
    <location>
        <begin position="70"/>
        <end position="408"/>
    </location>
</feature>
<dbReference type="KEGG" id="cvr:CHLNCDRAFT_142929"/>
<dbReference type="FunFam" id="3.40.640.10:FF:000010">
    <property type="entry name" value="Phosphoserine aminotransferase"/>
    <property type="match status" value="1"/>
</dbReference>
<dbReference type="EMBL" id="GL433839">
    <property type="protein sequence ID" value="EFN57709.1"/>
    <property type="molecule type" value="Genomic_DNA"/>
</dbReference>
<dbReference type="UniPathway" id="UPA00135">
    <property type="reaction ID" value="UER00197"/>
</dbReference>
<keyword evidence="15" id="KW-1185">Reference proteome</keyword>
<evidence type="ECO:0000256" key="12">
    <source>
        <dbReference type="RuleBase" id="RU004505"/>
    </source>
</evidence>
<evidence type="ECO:0000313" key="14">
    <source>
        <dbReference type="EMBL" id="EFN57709.1"/>
    </source>
</evidence>
<gene>
    <name evidence="14" type="ORF">CHLNCDRAFT_142929</name>
</gene>
<dbReference type="Proteomes" id="UP000008141">
    <property type="component" value="Unassembled WGS sequence"/>
</dbReference>
<evidence type="ECO:0000256" key="10">
    <source>
        <dbReference type="ARBA" id="ARBA00049007"/>
    </source>
</evidence>
<evidence type="ECO:0000256" key="9">
    <source>
        <dbReference type="ARBA" id="ARBA00047630"/>
    </source>
</evidence>
<dbReference type="PROSITE" id="PS00595">
    <property type="entry name" value="AA_TRANSFER_CLASS_5"/>
    <property type="match status" value="1"/>
</dbReference>
<dbReference type="InterPro" id="IPR000192">
    <property type="entry name" value="Aminotrans_V_dom"/>
</dbReference>
<proteinExistence type="inferred from homology"/>
<dbReference type="InterPro" id="IPR015421">
    <property type="entry name" value="PyrdxlP-dep_Trfase_major"/>
</dbReference>
<dbReference type="EC" id="2.6.1.52" evidence="12"/>
<keyword evidence="5 12" id="KW-0028">Amino-acid biosynthesis</keyword>
<keyword evidence="8 12" id="KW-0718">Serine biosynthesis</keyword>
<dbReference type="GO" id="GO:0009570">
    <property type="term" value="C:chloroplast stroma"/>
    <property type="evidence" value="ECO:0007669"/>
    <property type="project" value="TreeGrafter"/>
</dbReference>
<evidence type="ECO:0000256" key="2">
    <source>
        <dbReference type="ARBA" id="ARBA00005099"/>
    </source>
</evidence>
<dbReference type="FunFam" id="3.90.1150.10:FF:000006">
    <property type="entry name" value="Phosphoserine aminotransferase"/>
    <property type="match status" value="1"/>
</dbReference>
<comment type="catalytic activity">
    <reaction evidence="10 12">
        <text>O-phospho-L-serine + 2-oxoglutarate = 3-phosphooxypyruvate + L-glutamate</text>
        <dbReference type="Rhea" id="RHEA:14329"/>
        <dbReference type="ChEBI" id="CHEBI:16810"/>
        <dbReference type="ChEBI" id="CHEBI:18110"/>
        <dbReference type="ChEBI" id="CHEBI:29985"/>
        <dbReference type="ChEBI" id="CHEBI:57524"/>
        <dbReference type="EC" id="2.6.1.52"/>
    </reaction>
</comment>
<dbReference type="InterPro" id="IPR015424">
    <property type="entry name" value="PyrdxlP-dep_Trfase"/>
</dbReference>
<evidence type="ECO:0000256" key="1">
    <source>
        <dbReference type="ARBA" id="ARBA00001933"/>
    </source>
</evidence>
<dbReference type="Pfam" id="PF00266">
    <property type="entry name" value="Aminotran_5"/>
    <property type="match status" value="1"/>
</dbReference>
<dbReference type="GO" id="GO:0006564">
    <property type="term" value="P:L-serine biosynthetic process"/>
    <property type="evidence" value="ECO:0007669"/>
    <property type="project" value="UniProtKB-KW"/>
</dbReference>
<dbReference type="OrthoDB" id="1703350at2759"/>
<dbReference type="NCBIfam" id="TIGR01364">
    <property type="entry name" value="serC_1"/>
    <property type="match status" value="1"/>
</dbReference>
<dbReference type="RefSeq" id="XP_005849811.1">
    <property type="nucleotide sequence ID" value="XM_005849749.1"/>
</dbReference>
<dbReference type="PIRSF" id="PIRSF000525">
    <property type="entry name" value="SerC"/>
    <property type="match status" value="1"/>
</dbReference>
<keyword evidence="6 12" id="KW-0808">Transferase</keyword>
<sequence length="420" mass="44989">MIGRDVADELPWVLRNVERLADKFATAHVVLVENDSRDGTASVAVSAVLVEQAGTAGLPPSGPAQPYDRVFNFSAGPAVLPVEVLEQAQADLLNWRGSGMSVMEMSHRGKEFQSIIDTAEADLRALLAIPDNYQGGASTQFSAIPLNLAADGDTVDYIVTGSWSKKAAGEAKKYAKVNVAATGDNKSVPDPSAWNLSPDAKYVHYCDNETIQGVEFKAVPAVGEKVLVSDMSSNFCSKPVDVSKYGLIYAGAQKNIGPAGVTIVIVRDDLIGNARPITPVMLDYHVQAGDKSMYNTPPCWAIYMCGLMFAKMRRDGGLMAMQQANEKKAKVLYDAIASSNGFYNSPVDPAARSQMNVPFTIPSNPDLEKEFISQAAKLGMIQLKGHRSVGGMRASIYNSMPLGGVQQLSSFMATFAAQHA</sequence>
<evidence type="ECO:0000256" key="6">
    <source>
        <dbReference type="ARBA" id="ARBA00022679"/>
    </source>
</evidence>
<dbReference type="CDD" id="cd00611">
    <property type="entry name" value="PSAT_like"/>
    <property type="match status" value="1"/>
</dbReference>
<dbReference type="OMA" id="AFVYFCD"/>
<dbReference type="SUPFAM" id="SSF53383">
    <property type="entry name" value="PLP-dependent transferases"/>
    <property type="match status" value="1"/>
</dbReference>
<evidence type="ECO:0000256" key="4">
    <source>
        <dbReference type="ARBA" id="ARBA00022576"/>
    </source>
</evidence>
<dbReference type="GO" id="GO:0030170">
    <property type="term" value="F:pyridoxal phosphate binding"/>
    <property type="evidence" value="ECO:0007669"/>
    <property type="project" value="TreeGrafter"/>
</dbReference>
<comment type="catalytic activity">
    <reaction evidence="9">
        <text>4-(phosphooxy)-L-threonine + 2-oxoglutarate = (R)-3-hydroxy-2-oxo-4-phosphooxybutanoate + L-glutamate</text>
        <dbReference type="Rhea" id="RHEA:16573"/>
        <dbReference type="ChEBI" id="CHEBI:16810"/>
        <dbReference type="ChEBI" id="CHEBI:29985"/>
        <dbReference type="ChEBI" id="CHEBI:58452"/>
        <dbReference type="ChEBI" id="CHEBI:58538"/>
        <dbReference type="EC" id="2.6.1.52"/>
    </reaction>
</comment>
<evidence type="ECO:0000313" key="15">
    <source>
        <dbReference type="Proteomes" id="UP000008141"/>
    </source>
</evidence>
<evidence type="ECO:0000256" key="8">
    <source>
        <dbReference type="ARBA" id="ARBA00023299"/>
    </source>
</evidence>
<comment type="similarity">
    <text evidence="3">Belongs to the class-V pyridoxal-phosphate-dependent aminotransferase family. SerC subfamily.</text>
</comment>
<dbReference type="GeneID" id="17357031"/>
<dbReference type="GO" id="GO:0004648">
    <property type="term" value="F:O-phospho-L-serine:2-oxoglutarate aminotransferase activity"/>
    <property type="evidence" value="ECO:0007669"/>
    <property type="project" value="UniProtKB-EC"/>
</dbReference>
<dbReference type="Gene3D" id="3.90.1150.10">
    <property type="entry name" value="Aspartate Aminotransferase, domain 1"/>
    <property type="match status" value="1"/>
</dbReference>
<keyword evidence="7" id="KW-0663">Pyridoxal phosphate</keyword>
<dbReference type="PANTHER" id="PTHR43247">
    <property type="entry name" value="PHOSPHOSERINE AMINOTRANSFERASE"/>
    <property type="match status" value="1"/>
</dbReference>
<evidence type="ECO:0000256" key="7">
    <source>
        <dbReference type="ARBA" id="ARBA00022898"/>
    </source>
</evidence>
<comment type="pathway">
    <text evidence="2 12">Amino-acid biosynthesis; L-serine biosynthesis; L-serine from 3-phospho-D-glycerate: step 2/3.</text>
</comment>
<dbReference type="Gene3D" id="3.40.640.10">
    <property type="entry name" value="Type I PLP-dependent aspartate aminotransferase-like (Major domain)"/>
    <property type="match status" value="1"/>
</dbReference>
<dbReference type="InParanoid" id="E1Z934"/>
<dbReference type="FunCoup" id="E1Z934">
    <property type="interactions" value="1123"/>
</dbReference>
<keyword evidence="4 12" id="KW-0032">Aminotransferase</keyword>
<evidence type="ECO:0000259" key="13">
    <source>
        <dbReference type="Pfam" id="PF00266"/>
    </source>
</evidence>
<dbReference type="PANTHER" id="PTHR43247:SF1">
    <property type="entry name" value="PHOSPHOSERINE AMINOTRANSFERASE"/>
    <property type="match status" value="1"/>
</dbReference>
<dbReference type="InterPro" id="IPR015422">
    <property type="entry name" value="PyrdxlP-dep_Trfase_small"/>
</dbReference>
<organism evidence="15">
    <name type="scientific">Chlorella variabilis</name>
    <name type="common">Green alga</name>
    <dbReference type="NCBI Taxonomy" id="554065"/>
    <lineage>
        <taxon>Eukaryota</taxon>
        <taxon>Viridiplantae</taxon>
        <taxon>Chlorophyta</taxon>
        <taxon>core chlorophytes</taxon>
        <taxon>Trebouxiophyceae</taxon>
        <taxon>Chlorellales</taxon>
        <taxon>Chlorellaceae</taxon>
        <taxon>Chlorella clade</taxon>
        <taxon>Chlorella</taxon>
    </lineage>
</organism>
<evidence type="ECO:0000256" key="5">
    <source>
        <dbReference type="ARBA" id="ARBA00022605"/>
    </source>
</evidence>